<proteinExistence type="predicted"/>
<dbReference type="AlphaFoldDB" id="A0ABD1RSH4"/>
<reference evidence="3" key="1">
    <citation type="submission" date="2024-07" db="EMBL/GenBank/DDBJ databases">
        <title>Two chromosome-level genome assemblies of Korean endemic species Abeliophyllum distichum and Forsythia ovata (Oleaceae).</title>
        <authorList>
            <person name="Jang H."/>
        </authorList>
    </citation>
    <scope>NUCLEOTIDE SEQUENCE [LARGE SCALE GENOMIC DNA]</scope>
</reference>
<keyword evidence="3" id="KW-1185">Reference proteome</keyword>
<evidence type="ECO:0000256" key="1">
    <source>
        <dbReference type="SAM" id="MobiDB-lite"/>
    </source>
</evidence>
<dbReference type="PANTHER" id="PTHR15503:SF40">
    <property type="match status" value="1"/>
</dbReference>
<dbReference type="Proteomes" id="UP001604336">
    <property type="component" value="Unassembled WGS sequence"/>
</dbReference>
<name>A0ABD1RSH4_9LAMI</name>
<comment type="caution">
    <text evidence="2">The sequence shown here is derived from an EMBL/GenBank/DDBJ whole genome shotgun (WGS) entry which is preliminary data.</text>
</comment>
<dbReference type="SUPFAM" id="SSF50630">
    <property type="entry name" value="Acid proteases"/>
    <property type="match status" value="1"/>
</dbReference>
<dbReference type="EMBL" id="JBFOLK010000008">
    <property type="protein sequence ID" value="KAL2491374.1"/>
    <property type="molecule type" value="Genomic_DNA"/>
</dbReference>
<evidence type="ECO:0000313" key="2">
    <source>
        <dbReference type="EMBL" id="KAL2491374.1"/>
    </source>
</evidence>
<accession>A0ABD1RSH4</accession>
<organism evidence="2 3">
    <name type="scientific">Abeliophyllum distichum</name>
    <dbReference type="NCBI Taxonomy" id="126358"/>
    <lineage>
        <taxon>Eukaryota</taxon>
        <taxon>Viridiplantae</taxon>
        <taxon>Streptophyta</taxon>
        <taxon>Embryophyta</taxon>
        <taxon>Tracheophyta</taxon>
        <taxon>Spermatophyta</taxon>
        <taxon>Magnoliopsida</taxon>
        <taxon>eudicotyledons</taxon>
        <taxon>Gunneridae</taxon>
        <taxon>Pentapetalae</taxon>
        <taxon>asterids</taxon>
        <taxon>lamiids</taxon>
        <taxon>Lamiales</taxon>
        <taxon>Oleaceae</taxon>
        <taxon>Forsythieae</taxon>
        <taxon>Abeliophyllum</taxon>
    </lineage>
</organism>
<dbReference type="CDD" id="cd00303">
    <property type="entry name" value="retropepsin_like"/>
    <property type="match status" value="1"/>
</dbReference>
<protein>
    <submittedName>
        <fullName evidence="2">Uncharacterized protein</fullName>
    </submittedName>
</protein>
<feature type="compositionally biased region" description="Polar residues" evidence="1">
    <location>
        <begin position="30"/>
        <end position="52"/>
    </location>
</feature>
<gene>
    <name evidence="2" type="ORF">Adt_27002</name>
</gene>
<sequence length="365" mass="41194">MDINQKYETLVAMMAQISGNMKENKDKQAESSAPQTISGRFSSNRMETPSTNHVRDENRNQAKLPKIDFPYFNGECPREWVRKARKYFQLHQVADELKVGIAEMDLKGKAVIWFHGFAASHPNAEWNVFTIDDDEEVEVEGDGNSEQGEESEEVMQISISALLGTMKHKTIRIPGVVKGSKISILIDSGSTHSFIDERLVKGLKLKTDNEKNMLVTVANGQQLNSISICQSLVWQMQGLEFQFKLKALKLWGSDIVLGVDWLSQFGPTTFDFIQGSISFDMNGKTVSLTRERHQGEMNLIDGDQLRKIFNKQEYGIMAQLYAIEVEGEGKIHDLISPILIEFKDVFAEPTGLPPIRSKDHQIALK</sequence>
<dbReference type="Gene3D" id="2.40.70.10">
    <property type="entry name" value="Acid Proteases"/>
    <property type="match status" value="1"/>
</dbReference>
<dbReference type="PANTHER" id="PTHR15503">
    <property type="entry name" value="LDOC1 RELATED"/>
    <property type="match status" value="1"/>
</dbReference>
<dbReference type="InterPro" id="IPR032567">
    <property type="entry name" value="RTL1-rel"/>
</dbReference>
<dbReference type="Pfam" id="PF08284">
    <property type="entry name" value="RVP_2"/>
    <property type="match status" value="1"/>
</dbReference>
<feature type="region of interest" description="Disordered" evidence="1">
    <location>
        <begin position="21"/>
        <end position="55"/>
    </location>
</feature>
<dbReference type="InterPro" id="IPR021109">
    <property type="entry name" value="Peptidase_aspartic_dom_sf"/>
</dbReference>
<evidence type="ECO:0000313" key="3">
    <source>
        <dbReference type="Proteomes" id="UP001604336"/>
    </source>
</evidence>